<protein>
    <submittedName>
        <fullName evidence="2">Uncharacterized protein</fullName>
    </submittedName>
</protein>
<evidence type="ECO:0000313" key="2">
    <source>
        <dbReference type="EMBL" id="AND38510.1"/>
    </source>
</evidence>
<dbReference type="STRING" id="1196031.A361_05035"/>
<dbReference type="eggNOG" id="ENOG5030D8V">
    <property type="taxonomic scope" value="Bacteria"/>
</dbReference>
<proteinExistence type="predicted"/>
<dbReference type="KEGG" id="bon:A361_05035"/>
<name>A0A160M7M3_9BACI</name>
<organism evidence="2 3">
    <name type="scientific">Cytobacillus oceanisediminis 2691</name>
    <dbReference type="NCBI Taxonomy" id="1196031"/>
    <lineage>
        <taxon>Bacteria</taxon>
        <taxon>Bacillati</taxon>
        <taxon>Bacillota</taxon>
        <taxon>Bacilli</taxon>
        <taxon>Bacillales</taxon>
        <taxon>Bacillaceae</taxon>
        <taxon>Cytobacillus</taxon>
    </lineage>
</organism>
<evidence type="ECO:0000313" key="3">
    <source>
        <dbReference type="Proteomes" id="UP000077856"/>
    </source>
</evidence>
<sequence length="62" mass="7112">MTHIEDNNRKKISLKEAMKQQLMNKKQEQAGGKFNNTPVKSAKALKSQQTKKTNNQRKRTGV</sequence>
<feature type="region of interest" description="Disordered" evidence="1">
    <location>
        <begin position="19"/>
        <end position="62"/>
    </location>
</feature>
<dbReference type="EMBL" id="CP015506">
    <property type="protein sequence ID" value="AND38510.1"/>
    <property type="molecule type" value="Genomic_DNA"/>
</dbReference>
<dbReference type="Proteomes" id="UP000077856">
    <property type="component" value="Chromosome"/>
</dbReference>
<dbReference type="AlphaFoldDB" id="A0A160M7M3"/>
<reference evidence="2 3" key="1">
    <citation type="submission" date="2016-04" db="EMBL/GenBank/DDBJ databases">
        <title>Complete genome sequence of Bacillus oceanisediminis strain 2691.</title>
        <authorList>
            <person name="Jeong H."/>
            <person name="Kim H.J."/>
            <person name="Lee D.-W."/>
        </authorList>
    </citation>
    <scope>NUCLEOTIDE SEQUENCE [LARGE SCALE GENOMIC DNA]</scope>
    <source>
        <strain evidence="2 3">2691</strain>
    </source>
</reference>
<accession>A0A160M7M3</accession>
<evidence type="ECO:0000256" key="1">
    <source>
        <dbReference type="SAM" id="MobiDB-lite"/>
    </source>
</evidence>
<dbReference type="RefSeq" id="WP_009335036.1">
    <property type="nucleotide sequence ID" value="NZ_CP015506.1"/>
</dbReference>
<gene>
    <name evidence="2" type="ORF">A361_05035</name>
</gene>